<dbReference type="InterPro" id="IPR021799">
    <property type="entry name" value="PIN-like_prokaryotic"/>
</dbReference>
<gene>
    <name evidence="1" type="ordered locus">Arcve_0488</name>
</gene>
<dbReference type="AlphaFoldDB" id="F2KQ84"/>
<dbReference type="Proteomes" id="UP000008136">
    <property type="component" value="Chromosome"/>
</dbReference>
<protein>
    <recommendedName>
        <fullName evidence="3">DUF3368 domain-containing protein</fullName>
    </recommendedName>
</protein>
<evidence type="ECO:0000313" key="1">
    <source>
        <dbReference type="EMBL" id="AEA46517.1"/>
    </source>
</evidence>
<name>F2KQ84_ARCVS</name>
<dbReference type="HOGENOM" id="CLU_115769_0_1_2"/>
<dbReference type="KEGG" id="ave:Arcve_0488"/>
<dbReference type="PANTHER" id="PTHR39550:SF1">
    <property type="entry name" value="SLL0658 PROTEIN"/>
    <property type="match status" value="1"/>
</dbReference>
<organism evidence="1 2">
    <name type="scientific">Archaeoglobus veneficus (strain DSM 11195 / SNP6)</name>
    <dbReference type="NCBI Taxonomy" id="693661"/>
    <lineage>
        <taxon>Archaea</taxon>
        <taxon>Methanobacteriati</taxon>
        <taxon>Methanobacteriota</taxon>
        <taxon>Archaeoglobi</taxon>
        <taxon>Archaeoglobales</taxon>
        <taxon>Archaeoglobaceae</taxon>
        <taxon>Archaeoglobus</taxon>
    </lineage>
</organism>
<keyword evidence="2" id="KW-1185">Reference proteome</keyword>
<dbReference type="OrthoDB" id="323844at2157"/>
<dbReference type="Pfam" id="PF11848">
    <property type="entry name" value="DUF3368"/>
    <property type="match status" value="1"/>
</dbReference>
<accession>F2KQ84</accession>
<evidence type="ECO:0000313" key="2">
    <source>
        <dbReference type="Proteomes" id="UP000008136"/>
    </source>
</evidence>
<dbReference type="STRING" id="693661.Arcve_0488"/>
<dbReference type="PANTHER" id="PTHR39550">
    <property type="entry name" value="SLL0658 PROTEIN"/>
    <property type="match status" value="1"/>
</dbReference>
<dbReference type="EMBL" id="CP002588">
    <property type="protein sequence ID" value="AEA46517.1"/>
    <property type="molecule type" value="Genomic_DNA"/>
</dbReference>
<evidence type="ECO:0008006" key="3">
    <source>
        <dbReference type="Google" id="ProtNLM"/>
    </source>
</evidence>
<sequence>MIYLIVVIPKSVQRELFKKEKEFFSSLKILRVAELKDDNLAKALKLIVDEGEAEALALALELNLPVLIDDGKGRRVAEKLGLKFIGSLGLLKIAKKRGIIVEVKPFIQKFLNKGYYLDERLIRRFLEIWVKSDLAGDLE</sequence>
<dbReference type="eggNOG" id="arCOG00717">
    <property type="taxonomic scope" value="Archaea"/>
</dbReference>
<reference evidence="1 2" key="1">
    <citation type="submission" date="2011-03" db="EMBL/GenBank/DDBJ databases">
        <title>The complete genome of Archaeoglobus veneficus SNP6.</title>
        <authorList>
            <consortium name="US DOE Joint Genome Institute (JGI-PGF)"/>
            <person name="Lucas S."/>
            <person name="Copeland A."/>
            <person name="Lapidus A."/>
            <person name="Bruce D."/>
            <person name="Goodwin L."/>
            <person name="Pitluck S."/>
            <person name="Kyrpides N."/>
            <person name="Mavromatis K."/>
            <person name="Pagani I."/>
            <person name="Ivanova N."/>
            <person name="Mikhailova N."/>
            <person name="Lu M."/>
            <person name="Detter J.C."/>
            <person name="Tapia R."/>
            <person name="Han C."/>
            <person name="Land M."/>
            <person name="Hauser L."/>
            <person name="Markowitz V."/>
            <person name="Cheng J.-F."/>
            <person name="Hugenholtz P."/>
            <person name="Woyke T."/>
            <person name="Wu D."/>
            <person name="Spring S."/>
            <person name="Brambilla E."/>
            <person name="Klenk H.-P."/>
            <person name="Eisen J.A."/>
        </authorList>
    </citation>
    <scope>NUCLEOTIDE SEQUENCE [LARGE SCALE GENOMIC DNA]</scope>
    <source>
        <strain>SNP6</strain>
    </source>
</reference>
<proteinExistence type="predicted"/>